<sequence length="401" mass="42002">MTRVVLATGSPDLLERMHYATGGAFLALRGEALPVDVEDFFTKLGGAPRPDVVMLDADGETEHALGLAADFRRRLPGASVVLVSPLGSDLGLQALRAGVVDILHAEADIEAIRLVLDRASDLAARPVESHGHAPTASVEPGQQGKVISVMSPKGGVGKTTIATNLAIGLAESGAQSTVLVDLDIQFGDVASALDLEPDYTLPDVVTGQGQGDTIALKSFLTQHSSGLFVICGADSPAAADGITTADVSALLRSLADEFRFVVVDTAPGLTEHNLAVMDETSDLVLVTSMDVPGIRGLRKEIDTLDRLSMVDAERHIVVNLAEKGVGLDIKDVAVTLGTDVHVEIPRSKAVSLSVNQGIPILVSSRRDAAARQIALLVERFVPQADAQAANRGRHRLIGGNR</sequence>
<comment type="caution">
    <text evidence="2">The sequence shown here is derived from an EMBL/GenBank/DDBJ whole genome shotgun (WGS) entry which is preliminary data.</text>
</comment>
<dbReference type="PANTHER" id="PTHR43384:SF13">
    <property type="entry name" value="SLR0110 PROTEIN"/>
    <property type="match status" value="1"/>
</dbReference>
<gene>
    <name evidence="2" type="ORF">EDD32_2618</name>
</gene>
<dbReference type="InterPro" id="IPR027417">
    <property type="entry name" value="P-loop_NTPase"/>
</dbReference>
<feature type="domain" description="AAA" evidence="1">
    <location>
        <begin position="145"/>
        <end position="306"/>
    </location>
</feature>
<dbReference type="Gene3D" id="3.40.50.300">
    <property type="entry name" value="P-loop containing nucleotide triphosphate hydrolases"/>
    <property type="match status" value="1"/>
</dbReference>
<dbReference type="InterPro" id="IPR050625">
    <property type="entry name" value="ParA/MinD_ATPase"/>
</dbReference>
<dbReference type="GO" id="GO:0016887">
    <property type="term" value="F:ATP hydrolysis activity"/>
    <property type="evidence" value="ECO:0007669"/>
    <property type="project" value="TreeGrafter"/>
</dbReference>
<evidence type="ECO:0000313" key="3">
    <source>
        <dbReference type="Proteomes" id="UP000280726"/>
    </source>
</evidence>
<dbReference type="GO" id="GO:0005524">
    <property type="term" value="F:ATP binding"/>
    <property type="evidence" value="ECO:0007669"/>
    <property type="project" value="TreeGrafter"/>
</dbReference>
<keyword evidence="3" id="KW-1185">Reference proteome</keyword>
<protein>
    <submittedName>
        <fullName evidence="2">Pilus assembly protein CpaE</fullName>
    </submittedName>
</protein>
<evidence type="ECO:0000259" key="1">
    <source>
        <dbReference type="Pfam" id="PF13614"/>
    </source>
</evidence>
<dbReference type="GO" id="GO:0051782">
    <property type="term" value="P:negative regulation of cell division"/>
    <property type="evidence" value="ECO:0007669"/>
    <property type="project" value="TreeGrafter"/>
</dbReference>
<dbReference type="SUPFAM" id="SSF52172">
    <property type="entry name" value="CheY-like"/>
    <property type="match status" value="1"/>
</dbReference>
<dbReference type="EMBL" id="RKRA01000001">
    <property type="protein sequence ID" value="RPF28109.1"/>
    <property type="molecule type" value="Genomic_DNA"/>
</dbReference>
<dbReference type="GO" id="GO:0009898">
    <property type="term" value="C:cytoplasmic side of plasma membrane"/>
    <property type="evidence" value="ECO:0007669"/>
    <property type="project" value="TreeGrafter"/>
</dbReference>
<organism evidence="2 3">
    <name type="scientific">Georgenia muralis</name>
    <dbReference type="NCBI Taxonomy" id="154117"/>
    <lineage>
        <taxon>Bacteria</taxon>
        <taxon>Bacillati</taxon>
        <taxon>Actinomycetota</taxon>
        <taxon>Actinomycetes</taxon>
        <taxon>Micrococcales</taxon>
        <taxon>Bogoriellaceae</taxon>
        <taxon>Georgenia</taxon>
    </lineage>
</organism>
<dbReference type="SUPFAM" id="SSF52540">
    <property type="entry name" value="P-loop containing nucleoside triphosphate hydrolases"/>
    <property type="match status" value="1"/>
</dbReference>
<reference evidence="2 3" key="1">
    <citation type="submission" date="2018-11" db="EMBL/GenBank/DDBJ databases">
        <title>Sequencing the genomes of 1000 actinobacteria strains.</title>
        <authorList>
            <person name="Klenk H.-P."/>
        </authorList>
    </citation>
    <scope>NUCLEOTIDE SEQUENCE [LARGE SCALE GENOMIC DNA]</scope>
    <source>
        <strain evidence="2 3">DSM 14418</strain>
    </source>
</reference>
<dbReference type="AlphaFoldDB" id="A0A3N4Z493"/>
<dbReference type="PANTHER" id="PTHR43384">
    <property type="entry name" value="SEPTUM SITE-DETERMINING PROTEIN MIND HOMOLOG, CHLOROPLASTIC-RELATED"/>
    <property type="match status" value="1"/>
</dbReference>
<dbReference type="OrthoDB" id="3448281at2"/>
<dbReference type="InterPro" id="IPR011006">
    <property type="entry name" value="CheY-like_superfamily"/>
</dbReference>
<proteinExistence type="predicted"/>
<name>A0A3N4Z493_9MICO</name>
<dbReference type="GO" id="GO:0005829">
    <property type="term" value="C:cytosol"/>
    <property type="evidence" value="ECO:0007669"/>
    <property type="project" value="TreeGrafter"/>
</dbReference>
<accession>A0A3N4Z493</accession>
<dbReference type="Proteomes" id="UP000280726">
    <property type="component" value="Unassembled WGS sequence"/>
</dbReference>
<dbReference type="InterPro" id="IPR025669">
    <property type="entry name" value="AAA_dom"/>
</dbReference>
<evidence type="ECO:0000313" key="2">
    <source>
        <dbReference type="EMBL" id="RPF28109.1"/>
    </source>
</evidence>
<dbReference type="Pfam" id="PF13614">
    <property type="entry name" value="AAA_31"/>
    <property type="match status" value="1"/>
</dbReference>
<dbReference type="RefSeq" id="WP_123918118.1">
    <property type="nucleotide sequence ID" value="NZ_RKRA01000001.1"/>
</dbReference>